<dbReference type="Pfam" id="PF10531">
    <property type="entry name" value="SLBB"/>
    <property type="match status" value="1"/>
</dbReference>
<dbReference type="AlphaFoldDB" id="A0A841L4Q1"/>
<protein>
    <submittedName>
        <fullName evidence="4">Polysaccharide export outer membrane protein</fullName>
    </submittedName>
</protein>
<dbReference type="InterPro" id="IPR003715">
    <property type="entry name" value="Poly_export_N"/>
</dbReference>
<proteinExistence type="predicted"/>
<feature type="domain" description="Polysaccharide export protein N-terminal" evidence="2">
    <location>
        <begin position="24"/>
        <end position="98"/>
    </location>
</feature>
<dbReference type="PANTHER" id="PTHR33619:SF3">
    <property type="entry name" value="POLYSACCHARIDE EXPORT PROTEIN GFCE-RELATED"/>
    <property type="match status" value="1"/>
</dbReference>
<evidence type="ECO:0000256" key="1">
    <source>
        <dbReference type="ARBA" id="ARBA00022729"/>
    </source>
</evidence>
<dbReference type="PANTHER" id="PTHR33619">
    <property type="entry name" value="POLYSACCHARIDE EXPORT PROTEIN GFCE-RELATED"/>
    <property type="match status" value="1"/>
</dbReference>
<dbReference type="InterPro" id="IPR049712">
    <property type="entry name" value="Poly_export"/>
</dbReference>
<dbReference type="Gene3D" id="3.10.560.10">
    <property type="entry name" value="Outer membrane lipoprotein wza domain like"/>
    <property type="match status" value="1"/>
</dbReference>
<reference evidence="4 5" key="1">
    <citation type="submission" date="2020-08" db="EMBL/GenBank/DDBJ databases">
        <title>Genomic Encyclopedia of Type Strains, Phase IV (KMG-IV): sequencing the most valuable type-strain genomes for metagenomic binning, comparative biology and taxonomic classification.</title>
        <authorList>
            <person name="Goeker M."/>
        </authorList>
    </citation>
    <scope>NUCLEOTIDE SEQUENCE [LARGE SCALE GENOMIC DNA]</scope>
    <source>
        <strain evidence="4 5">DSM 102189</strain>
    </source>
</reference>
<dbReference type="EMBL" id="JACIIV010000003">
    <property type="protein sequence ID" value="MBB6226441.1"/>
    <property type="molecule type" value="Genomic_DNA"/>
</dbReference>
<comment type="caution">
    <text evidence="4">The sequence shown here is derived from an EMBL/GenBank/DDBJ whole genome shotgun (WGS) entry which is preliminary data.</text>
</comment>
<keyword evidence="1" id="KW-0732">Signal</keyword>
<evidence type="ECO:0000313" key="4">
    <source>
        <dbReference type="EMBL" id="MBB6226441.1"/>
    </source>
</evidence>
<dbReference type="Pfam" id="PF02563">
    <property type="entry name" value="Poly_export"/>
    <property type="match status" value="1"/>
</dbReference>
<keyword evidence="5" id="KW-1185">Reference proteome</keyword>
<evidence type="ECO:0000313" key="5">
    <source>
        <dbReference type="Proteomes" id="UP000538147"/>
    </source>
</evidence>
<dbReference type="GO" id="GO:0015159">
    <property type="term" value="F:polysaccharide transmembrane transporter activity"/>
    <property type="evidence" value="ECO:0007669"/>
    <property type="project" value="InterPro"/>
</dbReference>
<organism evidence="4 5">
    <name type="scientific">Polymorphobacter multimanifer</name>
    <dbReference type="NCBI Taxonomy" id="1070431"/>
    <lineage>
        <taxon>Bacteria</taxon>
        <taxon>Pseudomonadati</taxon>
        <taxon>Pseudomonadota</taxon>
        <taxon>Alphaproteobacteria</taxon>
        <taxon>Sphingomonadales</taxon>
        <taxon>Sphingosinicellaceae</taxon>
        <taxon>Polymorphobacter</taxon>
    </lineage>
</organism>
<evidence type="ECO:0000259" key="2">
    <source>
        <dbReference type="Pfam" id="PF02563"/>
    </source>
</evidence>
<accession>A0A841L4Q1</accession>
<feature type="domain" description="Soluble ligand binding" evidence="3">
    <location>
        <begin position="104"/>
        <end position="161"/>
    </location>
</feature>
<dbReference type="Proteomes" id="UP000538147">
    <property type="component" value="Unassembled WGS sequence"/>
</dbReference>
<dbReference type="Gene3D" id="3.30.1950.10">
    <property type="entry name" value="wza like domain"/>
    <property type="match status" value="1"/>
</dbReference>
<gene>
    <name evidence="4" type="ORF">FHS79_000595</name>
</gene>
<name>A0A841L4Q1_9SPHN</name>
<evidence type="ECO:0000259" key="3">
    <source>
        <dbReference type="Pfam" id="PF10531"/>
    </source>
</evidence>
<dbReference type="InterPro" id="IPR019554">
    <property type="entry name" value="Soluble_ligand-bd"/>
</dbReference>
<sequence>MLALAFNCGLPLRALAQDAPVAAESLEYTLAPGDRIRISVFGEDGLTGDYVITSGGNLSFPLVGNLAASNKTVEELQTALKTALADGYLKDPRVTIQVVAFRPFYILGEVARPGDYPVSTGLTIAQAVSQAGGYSYRANTRKIFIKRANEAAERLIDVRKGGPIIVRAGDTIRIAERHF</sequence>